<dbReference type="GO" id="GO:0034388">
    <property type="term" value="C:Pwp2p-containing subcomplex of 90S preribosome"/>
    <property type="evidence" value="ECO:0007669"/>
    <property type="project" value="TreeGrafter"/>
</dbReference>
<proteinExistence type="predicted"/>
<evidence type="ECO:0000313" key="3">
    <source>
        <dbReference type="EMBL" id="PHT38423.1"/>
    </source>
</evidence>
<reference evidence="3 4" key="1">
    <citation type="journal article" date="2017" name="Genome Biol.">
        <title>New reference genome sequences of hot pepper reveal the massive evolution of plant disease-resistance genes by retroduplication.</title>
        <authorList>
            <person name="Kim S."/>
            <person name="Park J."/>
            <person name="Yeom S.I."/>
            <person name="Kim Y.M."/>
            <person name="Seo E."/>
            <person name="Kim K.T."/>
            <person name="Kim M.S."/>
            <person name="Lee J.M."/>
            <person name="Cheong K."/>
            <person name="Shin H.S."/>
            <person name="Kim S.B."/>
            <person name="Han K."/>
            <person name="Lee J."/>
            <person name="Park M."/>
            <person name="Lee H.A."/>
            <person name="Lee H.Y."/>
            <person name="Lee Y."/>
            <person name="Oh S."/>
            <person name="Lee J.H."/>
            <person name="Choi E."/>
            <person name="Choi E."/>
            <person name="Lee S.E."/>
            <person name="Jeon J."/>
            <person name="Kim H."/>
            <person name="Choi G."/>
            <person name="Song H."/>
            <person name="Lee J."/>
            <person name="Lee S.C."/>
            <person name="Kwon J.K."/>
            <person name="Lee H.Y."/>
            <person name="Koo N."/>
            <person name="Hong Y."/>
            <person name="Kim R.W."/>
            <person name="Kang W.H."/>
            <person name="Huh J.H."/>
            <person name="Kang B.C."/>
            <person name="Yang T.J."/>
            <person name="Lee Y.H."/>
            <person name="Bennetzen J.L."/>
            <person name="Choi D."/>
        </authorList>
    </citation>
    <scope>NUCLEOTIDE SEQUENCE [LARGE SCALE GENOMIC DNA]</scope>
    <source>
        <strain evidence="4">cv. PBC81</strain>
    </source>
</reference>
<sequence length="183" mass="21067">MFLELENDSEELVCSIVGKMGDEHVVVCYILDMEVEEQSIMDFGSDYMELGHELGFEPERDYKWPSYSNMVHRHLVTGSADPELRFYTVKHDLVDGKLIANKSETDVNKDLDTENKWEVLKLFGEIQRQSNERVATVRFNTTGNLLACQVAGKMVEVFCVLNESESKRKAKRRISTKKCYNGQ</sequence>
<dbReference type="GO" id="GO:0032040">
    <property type="term" value="C:small-subunit processome"/>
    <property type="evidence" value="ECO:0007669"/>
    <property type="project" value="TreeGrafter"/>
</dbReference>
<dbReference type="OrthoDB" id="407922at2759"/>
<evidence type="ECO:0000256" key="1">
    <source>
        <dbReference type="ARBA" id="ARBA00022574"/>
    </source>
</evidence>
<dbReference type="GO" id="GO:0030490">
    <property type="term" value="P:maturation of SSU-rRNA"/>
    <property type="evidence" value="ECO:0007669"/>
    <property type="project" value="TreeGrafter"/>
</dbReference>
<dbReference type="STRING" id="33114.A0A2G2VZQ0"/>
<keyword evidence="4" id="KW-1185">Reference proteome</keyword>
<protein>
    <submittedName>
        <fullName evidence="3">Uncharacterized protein</fullName>
    </submittedName>
</protein>
<dbReference type="EMBL" id="MLFT02000009">
    <property type="protein sequence ID" value="PHT38423.1"/>
    <property type="molecule type" value="Genomic_DNA"/>
</dbReference>
<dbReference type="PANTHER" id="PTHR19853">
    <property type="entry name" value="WD REPEAT CONTAINING PROTEIN 3 WDR3"/>
    <property type="match status" value="1"/>
</dbReference>
<gene>
    <name evidence="3" type="ORF">CQW23_21996</name>
</gene>
<name>A0A2G2VZQ0_CAPBA</name>
<keyword evidence="2" id="KW-0677">Repeat</keyword>
<keyword evidence="1" id="KW-0853">WD repeat</keyword>
<evidence type="ECO:0000313" key="4">
    <source>
        <dbReference type="Proteomes" id="UP000224567"/>
    </source>
</evidence>
<organism evidence="3 4">
    <name type="scientific">Capsicum baccatum</name>
    <name type="common">Peruvian pepper</name>
    <dbReference type="NCBI Taxonomy" id="33114"/>
    <lineage>
        <taxon>Eukaryota</taxon>
        <taxon>Viridiplantae</taxon>
        <taxon>Streptophyta</taxon>
        <taxon>Embryophyta</taxon>
        <taxon>Tracheophyta</taxon>
        <taxon>Spermatophyta</taxon>
        <taxon>Magnoliopsida</taxon>
        <taxon>eudicotyledons</taxon>
        <taxon>Gunneridae</taxon>
        <taxon>Pentapetalae</taxon>
        <taxon>asterids</taxon>
        <taxon>lamiids</taxon>
        <taxon>Solanales</taxon>
        <taxon>Solanaceae</taxon>
        <taxon>Solanoideae</taxon>
        <taxon>Capsiceae</taxon>
        <taxon>Capsicum</taxon>
    </lineage>
</organism>
<reference evidence="4" key="2">
    <citation type="journal article" date="2017" name="J. Anim. Genet.">
        <title>Multiple reference genome sequences of hot pepper reveal the massive evolution of plant disease resistance genes by retroduplication.</title>
        <authorList>
            <person name="Kim S."/>
            <person name="Park J."/>
            <person name="Yeom S.-I."/>
            <person name="Kim Y.-M."/>
            <person name="Seo E."/>
            <person name="Kim K.-T."/>
            <person name="Kim M.-S."/>
            <person name="Lee J.M."/>
            <person name="Cheong K."/>
            <person name="Shin H.-S."/>
            <person name="Kim S.-B."/>
            <person name="Han K."/>
            <person name="Lee J."/>
            <person name="Park M."/>
            <person name="Lee H.-A."/>
            <person name="Lee H.-Y."/>
            <person name="Lee Y."/>
            <person name="Oh S."/>
            <person name="Lee J.H."/>
            <person name="Choi E."/>
            <person name="Choi E."/>
            <person name="Lee S.E."/>
            <person name="Jeon J."/>
            <person name="Kim H."/>
            <person name="Choi G."/>
            <person name="Song H."/>
            <person name="Lee J."/>
            <person name="Lee S.-C."/>
            <person name="Kwon J.-K."/>
            <person name="Lee H.-Y."/>
            <person name="Koo N."/>
            <person name="Hong Y."/>
            <person name="Kim R.W."/>
            <person name="Kang W.-H."/>
            <person name="Huh J.H."/>
            <person name="Kang B.-C."/>
            <person name="Yang T.-J."/>
            <person name="Lee Y.-H."/>
            <person name="Bennetzen J.L."/>
            <person name="Choi D."/>
        </authorList>
    </citation>
    <scope>NUCLEOTIDE SEQUENCE [LARGE SCALE GENOMIC DNA]</scope>
    <source>
        <strain evidence="4">cv. PBC81</strain>
    </source>
</reference>
<accession>A0A2G2VZQ0</accession>
<dbReference type="GO" id="GO:0030515">
    <property type="term" value="F:snoRNA binding"/>
    <property type="evidence" value="ECO:0007669"/>
    <property type="project" value="TreeGrafter"/>
</dbReference>
<dbReference type="PANTHER" id="PTHR19853:SF0">
    <property type="entry name" value="WD REPEAT-CONTAINING PROTEIN 3"/>
    <property type="match status" value="1"/>
</dbReference>
<dbReference type="AlphaFoldDB" id="A0A2G2VZQ0"/>
<evidence type="ECO:0000256" key="2">
    <source>
        <dbReference type="ARBA" id="ARBA00022737"/>
    </source>
</evidence>
<dbReference type="InterPro" id="IPR051570">
    <property type="entry name" value="TBC1_cilium_biogenesis"/>
</dbReference>
<dbReference type="Proteomes" id="UP000224567">
    <property type="component" value="Unassembled WGS sequence"/>
</dbReference>
<comment type="caution">
    <text evidence="3">The sequence shown here is derived from an EMBL/GenBank/DDBJ whole genome shotgun (WGS) entry which is preliminary data.</text>
</comment>